<dbReference type="InterPro" id="IPR017896">
    <property type="entry name" value="4Fe4S_Fe-S-bd"/>
</dbReference>
<dbReference type="Pfam" id="PF12838">
    <property type="entry name" value="Fer4_7"/>
    <property type="match status" value="1"/>
</dbReference>
<evidence type="ECO:0000256" key="1">
    <source>
        <dbReference type="ARBA" id="ARBA00022723"/>
    </source>
</evidence>
<dbReference type="Pfam" id="PF01493">
    <property type="entry name" value="GXGXG"/>
    <property type="match status" value="1"/>
</dbReference>
<dbReference type="InterPro" id="IPR002489">
    <property type="entry name" value="Glu_synth_asu_C"/>
</dbReference>
<keyword evidence="1" id="KW-0479">Metal-binding</keyword>
<dbReference type="GO" id="GO:0046872">
    <property type="term" value="F:metal ion binding"/>
    <property type="evidence" value="ECO:0007669"/>
    <property type="project" value="UniProtKB-KW"/>
</dbReference>
<dbReference type="RefSeq" id="WP_267928030.1">
    <property type="nucleotide sequence ID" value="NZ_AP024233.1"/>
</dbReference>
<dbReference type="PROSITE" id="PS00198">
    <property type="entry name" value="4FE4S_FER_1"/>
    <property type="match status" value="1"/>
</dbReference>
<evidence type="ECO:0000256" key="3">
    <source>
        <dbReference type="ARBA" id="ARBA00023014"/>
    </source>
</evidence>
<dbReference type="KEGG" id="ddu:GF1_04790"/>
<organism evidence="5 6">
    <name type="scientific">Desulfolithobacter dissulfuricans</name>
    <dbReference type="NCBI Taxonomy" id="2795293"/>
    <lineage>
        <taxon>Bacteria</taxon>
        <taxon>Pseudomonadati</taxon>
        <taxon>Thermodesulfobacteriota</taxon>
        <taxon>Desulfobulbia</taxon>
        <taxon>Desulfobulbales</taxon>
        <taxon>Desulfobulbaceae</taxon>
        <taxon>Desulfolithobacter</taxon>
    </lineage>
</organism>
<keyword evidence="2" id="KW-0408">Iron</keyword>
<protein>
    <recommendedName>
        <fullName evidence="4">4Fe-4S ferredoxin-type domain-containing protein</fullName>
    </recommendedName>
</protein>
<dbReference type="AlphaFoldDB" id="A0A915TYG9"/>
<name>A0A915TYG9_9BACT</name>
<dbReference type="PROSITE" id="PS51379">
    <property type="entry name" value="4FE4S_FER_2"/>
    <property type="match status" value="2"/>
</dbReference>
<evidence type="ECO:0000313" key="5">
    <source>
        <dbReference type="EMBL" id="BCO08103.1"/>
    </source>
</evidence>
<feature type="domain" description="4Fe-4S ferredoxin-type" evidence="4">
    <location>
        <begin position="303"/>
        <end position="337"/>
    </location>
</feature>
<proteinExistence type="predicted"/>
<evidence type="ECO:0000313" key="6">
    <source>
        <dbReference type="Proteomes" id="UP001063350"/>
    </source>
</evidence>
<dbReference type="InterPro" id="IPR036485">
    <property type="entry name" value="Glu_synth_asu_C_sf"/>
</dbReference>
<gene>
    <name evidence="5" type="ORF">GF1_04790</name>
</gene>
<dbReference type="EMBL" id="AP024233">
    <property type="protein sequence ID" value="BCO08103.1"/>
    <property type="molecule type" value="Genomic_DNA"/>
</dbReference>
<evidence type="ECO:0000259" key="4">
    <source>
        <dbReference type="PROSITE" id="PS51379"/>
    </source>
</evidence>
<dbReference type="GO" id="GO:0051536">
    <property type="term" value="F:iron-sulfur cluster binding"/>
    <property type="evidence" value="ECO:0007669"/>
    <property type="project" value="UniProtKB-KW"/>
</dbReference>
<reference evidence="5" key="1">
    <citation type="submission" date="2020-12" db="EMBL/GenBank/DDBJ databases">
        <title>Desulfobium dissulfuricans gen. nov., sp. nov., a novel mesophilic, sulfate-reducing bacterium isolated from a deep-sea hydrothermal vent.</title>
        <authorList>
            <person name="Hashimoto Y."/>
            <person name="Tame A."/>
            <person name="Sawayama S."/>
            <person name="Miyazaki J."/>
            <person name="Takai K."/>
            <person name="Nakagawa S."/>
        </authorList>
    </citation>
    <scope>NUCLEOTIDE SEQUENCE</scope>
    <source>
        <strain evidence="5">GF1</strain>
    </source>
</reference>
<dbReference type="SUPFAM" id="SSF54862">
    <property type="entry name" value="4Fe-4S ferredoxins"/>
    <property type="match status" value="1"/>
</dbReference>
<dbReference type="Gene3D" id="3.30.70.20">
    <property type="match status" value="1"/>
</dbReference>
<dbReference type="GO" id="GO:0016491">
    <property type="term" value="F:oxidoreductase activity"/>
    <property type="evidence" value="ECO:0007669"/>
    <property type="project" value="InterPro"/>
</dbReference>
<feature type="domain" description="4Fe-4S ferredoxin-type" evidence="4">
    <location>
        <begin position="341"/>
        <end position="370"/>
    </location>
</feature>
<dbReference type="PANTHER" id="PTHR39673:SF5">
    <property type="entry name" value="TUNGSTEN-CONTAINING FORMYLMETHANOFURAN DEHYDROGENASE 2 SUBUNIT C"/>
    <property type="match status" value="1"/>
</dbReference>
<keyword evidence="3" id="KW-0411">Iron-sulfur</keyword>
<accession>A0A915TYG9</accession>
<dbReference type="PANTHER" id="PTHR39673">
    <property type="entry name" value="TUNGSTEN FORMYLMETHANOFURAN DEHYDROGENASE, SUBUNIT C (FWDC)"/>
    <property type="match status" value="1"/>
</dbReference>
<dbReference type="SUPFAM" id="SSF69336">
    <property type="entry name" value="Alpha subunit of glutamate synthase, C-terminal domain"/>
    <property type="match status" value="1"/>
</dbReference>
<evidence type="ECO:0000256" key="2">
    <source>
        <dbReference type="ARBA" id="ARBA00023004"/>
    </source>
</evidence>
<dbReference type="Gene3D" id="2.160.20.60">
    <property type="entry name" value="Glutamate synthase, alpha subunit, C-terminal domain"/>
    <property type="match status" value="1"/>
</dbReference>
<keyword evidence="6" id="KW-1185">Reference proteome</keyword>
<sequence>MSTPQVIKGFDAQGRRIPSKDLDELIRAALKSGNYIRIESYGQHNIGCRLHGDEPITIEVTGPVGQRLGAMGMPGTTIISEGPASDDVGWLNIGADIIVKGDATNGVCNAMAAGRVMIGGSIGSRGLTMTKWNPEYDRPELWVLGSVGDTFAEFNCGGVAVVCGVEPKRPGTVLGYRPCVGMVGGWIYYRGETDGTYARNSAREQEPDDVQWQWLMDRMPEFLDKIGRPELLETLSRREEWKVLVAMTPQEKAKLLKGPMSMAEFRREHWDKTFKNGDPLADLAPDLDRSPIPVIVTGELRRKKPVWTSPGAQGKPCRDCHLCETVCPTAAISRQESDERFGYVSNDDKCIACGFCRDVCPVSIWHMEPLP</sequence>
<dbReference type="Proteomes" id="UP001063350">
    <property type="component" value="Chromosome"/>
</dbReference>
<dbReference type="InterPro" id="IPR017900">
    <property type="entry name" value="4Fe4S_Fe_S_CS"/>
</dbReference>